<accession>A0A8J7K3E1</accession>
<organism evidence="1 2">
    <name type="scientific">Faecalibacter rhinopitheci</name>
    <dbReference type="NCBI Taxonomy" id="2779678"/>
    <lineage>
        <taxon>Bacteria</taxon>
        <taxon>Pseudomonadati</taxon>
        <taxon>Bacteroidota</taxon>
        <taxon>Flavobacteriia</taxon>
        <taxon>Flavobacteriales</taxon>
        <taxon>Weeksellaceae</taxon>
        <taxon>Faecalibacter</taxon>
    </lineage>
</organism>
<evidence type="ECO:0000313" key="1">
    <source>
        <dbReference type="EMBL" id="MBF0596044.1"/>
    </source>
</evidence>
<sequence>MKKTNTYEPIDREIVKQMSIDIQAYLVENNLERVKTKDLMPFLIEKGYFPHDRKKGYPLRQILNDLERSEELSLLPQASPEKLEVEREKDKSKKISTYWYFNPVK</sequence>
<dbReference type="AlphaFoldDB" id="A0A8J7K3E1"/>
<proteinExistence type="predicted"/>
<reference evidence="1" key="1">
    <citation type="submission" date="2020-10" db="EMBL/GenBank/DDBJ databases">
        <authorList>
            <person name="Lu T."/>
            <person name="Wang Q."/>
            <person name="Han X."/>
        </authorList>
    </citation>
    <scope>NUCLEOTIDE SEQUENCE</scope>
    <source>
        <strain evidence="1">WQ 117</strain>
    </source>
</reference>
<protein>
    <submittedName>
        <fullName evidence="1">Uncharacterized protein</fullName>
    </submittedName>
</protein>
<keyword evidence="2" id="KW-1185">Reference proteome</keyword>
<gene>
    <name evidence="1" type="ORF">IM532_00960</name>
</gene>
<evidence type="ECO:0000313" key="2">
    <source>
        <dbReference type="Proteomes" id="UP000608754"/>
    </source>
</evidence>
<dbReference type="Proteomes" id="UP000608754">
    <property type="component" value="Unassembled WGS sequence"/>
</dbReference>
<name>A0A8J7K3E1_9FLAO</name>
<comment type="caution">
    <text evidence="1">The sequence shown here is derived from an EMBL/GenBank/DDBJ whole genome shotgun (WGS) entry which is preliminary data.</text>
</comment>
<dbReference type="EMBL" id="JADGIK010000001">
    <property type="protein sequence ID" value="MBF0596044.1"/>
    <property type="molecule type" value="Genomic_DNA"/>
</dbReference>
<dbReference type="RefSeq" id="WP_194181576.1">
    <property type="nucleotide sequence ID" value="NZ_JADGIK010000001.1"/>
</dbReference>